<dbReference type="GO" id="GO:0022904">
    <property type="term" value="P:respiratory electron transport chain"/>
    <property type="evidence" value="ECO:0007669"/>
    <property type="project" value="TreeGrafter"/>
</dbReference>
<protein>
    <submittedName>
        <fullName evidence="1">Uncharacterized protein</fullName>
    </submittedName>
</protein>
<dbReference type="PANTHER" id="PTHR21024:SF0">
    <property type="entry name" value="ELECTRON TRANSFER FLAVOPROTEIN REGULATORY FACTOR 1"/>
    <property type="match status" value="1"/>
</dbReference>
<dbReference type="GO" id="GO:0090324">
    <property type="term" value="P:negative regulation of oxidative phosphorylation"/>
    <property type="evidence" value="ECO:0007669"/>
    <property type="project" value="InterPro"/>
</dbReference>
<dbReference type="CDD" id="cd20265">
    <property type="entry name" value="Complex1_LYR_ETFRF1_LYRM5"/>
    <property type="match status" value="1"/>
</dbReference>
<proteinExistence type="predicted"/>
<evidence type="ECO:0000313" key="1">
    <source>
        <dbReference type="EMBL" id="KAK7254232.1"/>
    </source>
</evidence>
<accession>A0ABR1GEI7</accession>
<dbReference type="PANTHER" id="PTHR21024">
    <property type="entry name" value="GROWTH HORMONE-INDUCIBLE SOLUBLE PROTEIN-RELATED"/>
    <property type="match status" value="1"/>
</dbReference>
<gene>
    <name evidence="1" type="ORF">SO694_00009122</name>
</gene>
<evidence type="ECO:0000313" key="2">
    <source>
        <dbReference type="Proteomes" id="UP001363151"/>
    </source>
</evidence>
<dbReference type="Proteomes" id="UP001363151">
    <property type="component" value="Unassembled WGS sequence"/>
</dbReference>
<keyword evidence="2" id="KW-1185">Reference proteome</keyword>
<dbReference type="EMBL" id="JBBJCI010000031">
    <property type="protein sequence ID" value="KAK7254232.1"/>
    <property type="molecule type" value="Genomic_DNA"/>
</dbReference>
<dbReference type="InterPro" id="IPR045296">
    <property type="entry name" value="Complex1_LYR_ETFRF1_LYRM5"/>
</dbReference>
<dbReference type="KEGG" id="aaf:AURANDRAFT_19895"/>
<sequence length="95" mass="11163">MHPLVRDLYKKLLTVGRDYPAGLDHVRDRAKREIFGRRDIEGEVDIKKAVRYGRYMLREMMGVIQLKKYRTLKARYAPSDDDEPPPPPPPASERR</sequence>
<dbReference type="InterPro" id="IPR052000">
    <property type="entry name" value="ETFRF1"/>
</dbReference>
<organism evidence="1 2">
    <name type="scientific">Aureococcus anophagefferens</name>
    <name type="common">Harmful bloom alga</name>
    <dbReference type="NCBI Taxonomy" id="44056"/>
    <lineage>
        <taxon>Eukaryota</taxon>
        <taxon>Sar</taxon>
        <taxon>Stramenopiles</taxon>
        <taxon>Ochrophyta</taxon>
        <taxon>Pelagophyceae</taxon>
        <taxon>Pelagomonadales</taxon>
        <taxon>Pelagomonadaceae</taxon>
        <taxon>Aureococcus</taxon>
    </lineage>
</organism>
<reference evidence="1 2" key="1">
    <citation type="submission" date="2024-03" db="EMBL/GenBank/DDBJ databases">
        <title>Aureococcus anophagefferens CCMP1851 and Kratosvirus quantuckense: Draft genome of a second virus-susceptible host strain in the model system.</title>
        <authorList>
            <person name="Chase E."/>
            <person name="Truchon A.R."/>
            <person name="Schepens W."/>
            <person name="Wilhelm S.W."/>
        </authorList>
    </citation>
    <scope>NUCLEOTIDE SEQUENCE [LARGE SCALE GENOMIC DNA]</scope>
    <source>
        <strain evidence="1 2">CCMP1851</strain>
    </source>
</reference>
<comment type="caution">
    <text evidence="1">The sequence shown here is derived from an EMBL/GenBank/DDBJ whole genome shotgun (WGS) entry which is preliminary data.</text>
</comment>
<dbReference type="GO" id="GO:0005739">
    <property type="term" value="C:mitochondrion"/>
    <property type="evidence" value="ECO:0007669"/>
    <property type="project" value="TreeGrafter"/>
</dbReference>
<name>A0ABR1GEI7_AURAN</name>